<dbReference type="PROSITE" id="PS01234">
    <property type="entry name" value="GATB"/>
    <property type="match status" value="1"/>
</dbReference>
<organism evidence="13 14">
    <name type="scientific">Candidatus Methanomassiliicoccus intestinalis</name>
    <dbReference type="NCBI Taxonomy" id="1406512"/>
    <lineage>
        <taxon>Archaea</taxon>
        <taxon>Methanobacteriati</taxon>
        <taxon>Thermoplasmatota</taxon>
        <taxon>Thermoplasmata</taxon>
        <taxon>Methanomassiliicoccales</taxon>
        <taxon>Methanomassiliicoccaceae</taxon>
        <taxon>Methanomassiliicoccus</taxon>
    </lineage>
</organism>
<dbReference type="GO" id="GO:0070681">
    <property type="term" value="P:glutaminyl-tRNAGln biosynthesis via transamidation"/>
    <property type="evidence" value="ECO:0007669"/>
    <property type="project" value="TreeGrafter"/>
</dbReference>
<comment type="subunit">
    <text evidence="2 11">Heterotrimer of A, B and C subunits.</text>
</comment>
<dbReference type="Gene3D" id="1.10.150.380">
    <property type="entry name" value="GatB domain, N-terminal subdomain"/>
    <property type="match status" value="1"/>
</dbReference>
<evidence type="ECO:0000313" key="13">
    <source>
        <dbReference type="EMBL" id="TQS84128.1"/>
    </source>
</evidence>
<comment type="caution">
    <text evidence="13">The sequence shown here is derived from an EMBL/GenBank/DDBJ whole genome shotgun (WGS) entry which is preliminary data.</text>
</comment>
<dbReference type="RefSeq" id="WP_400194930.1">
    <property type="nucleotide sequence ID" value="NZ_CAYAYE010000028.1"/>
</dbReference>
<dbReference type="GO" id="GO:0050567">
    <property type="term" value="F:glutaminyl-tRNA synthase (glutamine-hydrolyzing) activity"/>
    <property type="evidence" value="ECO:0007669"/>
    <property type="project" value="UniProtKB-UniRule"/>
</dbReference>
<evidence type="ECO:0000313" key="14">
    <source>
        <dbReference type="Proteomes" id="UP000752814"/>
    </source>
</evidence>
<accession>A0A8J8TEV7</accession>
<dbReference type="SMART" id="SM00845">
    <property type="entry name" value="GatB_Yqey"/>
    <property type="match status" value="1"/>
</dbReference>
<reference evidence="13" key="1">
    <citation type="submission" date="2016-03" db="EMBL/GenBank/DDBJ databases">
        <authorList>
            <person name="Borrel G."/>
            <person name="Mccann A."/>
            <person name="O'Toole P.W."/>
        </authorList>
    </citation>
    <scope>NUCLEOTIDE SEQUENCE</scope>
    <source>
        <strain evidence="13">183</strain>
    </source>
</reference>
<protein>
    <recommendedName>
        <fullName evidence="3 11">Aspartyl/glutamyl-tRNA(Asn/Gln) amidotransferase subunit B</fullName>
        <shortName evidence="11">Asp/Glu-ADT subunit B</shortName>
        <ecNumber evidence="11">6.3.5.-</ecNumber>
    </recommendedName>
</protein>
<sequence>MKIGLEVHVQLPTKSKLFCSCPTGSENGPNGSICPVCLGFPGSKPSLNRKALEMGILIAKFMGCTITDRIWFSRKTYFYPDLPKNFQTTQYESPVGTDGVFVVGGKEIHINRVHIEEDPGRIKRVGKSGSELALIDYDRSGIPLVEIVTAPDMSSPAEAREFLTTLMNELRQLIGVSGQEQTMRVDANISVGVERVEIKNITGVKNVERGLKFEVIRQTKMLAAKKKIVRETRHFDEERGVTTPGREKEFEEDYGYIGEPDLGTYTITEMAAALKVPETPLIRAKRFEKEYGMQFSTAKQLVATSWDLADIFEELAAKIGAEKAASWCLGALSSRWKGLQEKMSDELHETLLQIVIEAAEGKITDSDAKLRIEALSKGKEISSTDDVDVDVDGLITQIADEHPEVVEDYRTNPKAANFIIGRVMKETKGKFSSQEIAEKAKKELESRL</sequence>
<dbReference type="GO" id="GO:0006412">
    <property type="term" value="P:translation"/>
    <property type="evidence" value="ECO:0007669"/>
    <property type="project" value="UniProtKB-UniRule"/>
</dbReference>
<keyword evidence="7 11" id="KW-0648">Protein biosynthesis</keyword>
<evidence type="ECO:0000256" key="1">
    <source>
        <dbReference type="ARBA" id="ARBA00005306"/>
    </source>
</evidence>
<dbReference type="InterPro" id="IPR017958">
    <property type="entry name" value="Gln-tRNA_amidoTrfase_suB_CS"/>
</dbReference>
<dbReference type="Pfam" id="PF02934">
    <property type="entry name" value="GatB_N"/>
    <property type="match status" value="1"/>
</dbReference>
<name>A0A8J8TEV7_9ARCH</name>
<proteinExistence type="inferred from homology"/>
<dbReference type="Pfam" id="PF02637">
    <property type="entry name" value="GatB_Yqey"/>
    <property type="match status" value="1"/>
</dbReference>
<dbReference type="AlphaFoldDB" id="A0A8J8TEV7"/>
<keyword evidence="6 11" id="KW-0067">ATP-binding</keyword>
<comment type="function">
    <text evidence="8 11">Allows the formation of correctly charged Asn-tRNA(Asn) or Gln-tRNA(Gln) through the transamidation of misacylated Asp-tRNA(Asn) or Glu-tRNA(Gln) in organisms which lack either or both of asparaginyl-tRNA or glutaminyl-tRNA synthetases. The reaction takes place in the presence of glutamine and ATP through an activated phospho-Asp-tRNA(Asn) or phospho-Glu-tRNA(Gln).</text>
</comment>
<evidence type="ECO:0000256" key="7">
    <source>
        <dbReference type="ARBA" id="ARBA00022917"/>
    </source>
</evidence>
<evidence type="ECO:0000256" key="5">
    <source>
        <dbReference type="ARBA" id="ARBA00022741"/>
    </source>
</evidence>
<evidence type="ECO:0000256" key="6">
    <source>
        <dbReference type="ARBA" id="ARBA00022840"/>
    </source>
</evidence>
<dbReference type="InterPro" id="IPR017959">
    <property type="entry name" value="Asn/Gln-tRNA_amidoTrfase_suB/E"/>
</dbReference>
<dbReference type="InterPro" id="IPR014746">
    <property type="entry name" value="Gln_synth/guanido_kin_cat_dom"/>
</dbReference>
<dbReference type="Proteomes" id="UP000752814">
    <property type="component" value="Unassembled WGS sequence"/>
</dbReference>
<dbReference type="GO" id="GO:0005524">
    <property type="term" value="F:ATP binding"/>
    <property type="evidence" value="ECO:0007669"/>
    <property type="project" value="UniProtKB-KW"/>
</dbReference>
<dbReference type="SUPFAM" id="SSF55931">
    <property type="entry name" value="Glutamine synthetase/guanido kinase"/>
    <property type="match status" value="1"/>
</dbReference>
<dbReference type="InterPro" id="IPR023168">
    <property type="entry name" value="GatB_Yqey_C_2"/>
</dbReference>
<gene>
    <name evidence="11" type="primary">gatB</name>
    <name evidence="13" type="ORF">A3207_07395</name>
</gene>
<dbReference type="InterPro" id="IPR006075">
    <property type="entry name" value="Asn/Gln-tRNA_Trfase_suB/E_cat"/>
</dbReference>
<dbReference type="PANTHER" id="PTHR11659:SF0">
    <property type="entry name" value="GLUTAMYL-TRNA(GLN) AMIDOTRANSFERASE SUBUNIT B, MITOCHONDRIAL"/>
    <property type="match status" value="1"/>
</dbReference>
<dbReference type="HAMAP" id="MF_00121">
    <property type="entry name" value="GatB"/>
    <property type="match status" value="1"/>
</dbReference>
<keyword evidence="5 11" id="KW-0547">Nucleotide-binding</keyword>
<comment type="catalytic activity">
    <reaction evidence="10 11">
        <text>L-glutamyl-tRNA(Gln) + L-glutamine + ATP + H2O = L-glutaminyl-tRNA(Gln) + L-glutamate + ADP + phosphate + H(+)</text>
        <dbReference type="Rhea" id="RHEA:17521"/>
        <dbReference type="Rhea" id="RHEA-COMP:9681"/>
        <dbReference type="Rhea" id="RHEA-COMP:9684"/>
        <dbReference type="ChEBI" id="CHEBI:15377"/>
        <dbReference type="ChEBI" id="CHEBI:15378"/>
        <dbReference type="ChEBI" id="CHEBI:29985"/>
        <dbReference type="ChEBI" id="CHEBI:30616"/>
        <dbReference type="ChEBI" id="CHEBI:43474"/>
        <dbReference type="ChEBI" id="CHEBI:58359"/>
        <dbReference type="ChEBI" id="CHEBI:78520"/>
        <dbReference type="ChEBI" id="CHEBI:78521"/>
        <dbReference type="ChEBI" id="CHEBI:456216"/>
    </reaction>
</comment>
<dbReference type="InterPro" id="IPR004413">
    <property type="entry name" value="GatB"/>
</dbReference>
<dbReference type="Gene3D" id="1.10.10.410">
    <property type="match status" value="1"/>
</dbReference>
<evidence type="ECO:0000256" key="11">
    <source>
        <dbReference type="HAMAP-Rule" id="MF_00121"/>
    </source>
</evidence>
<keyword evidence="4 11" id="KW-0436">Ligase</keyword>
<dbReference type="InterPro" id="IPR003789">
    <property type="entry name" value="Asn/Gln_tRNA_amidoTrase-B-like"/>
</dbReference>
<dbReference type="EC" id="6.3.5.-" evidence="11"/>
<comment type="similarity">
    <text evidence="1 11">Belongs to the GatB/GatE family. GatB subfamily.</text>
</comment>
<dbReference type="NCBIfam" id="TIGR00133">
    <property type="entry name" value="gatB"/>
    <property type="match status" value="1"/>
</dbReference>
<dbReference type="InterPro" id="IPR042114">
    <property type="entry name" value="GatB_C_1"/>
</dbReference>
<comment type="catalytic activity">
    <reaction evidence="9 11">
        <text>L-aspartyl-tRNA(Asn) + L-glutamine + ATP + H2O = L-asparaginyl-tRNA(Asn) + L-glutamate + ADP + phosphate + 2 H(+)</text>
        <dbReference type="Rhea" id="RHEA:14513"/>
        <dbReference type="Rhea" id="RHEA-COMP:9674"/>
        <dbReference type="Rhea" id="RHEA-COMP:9677"/>
        <dbReference type="ChEBI" id="CHEBI:15377"/>
        <dbReference type="ChEBI" id="CHEBI:15378"/>
        <dbReference type="ChEBI" id="CHEBI:29985"/>
        <dbReference type="ChEBI" id="CHEBI:30616"/>
        <dbReference type="ChEBI" id="CHEBI:43474"/>
        <dbReference type="ChEBI" id="CHEBI:58359"/>
        <dbReference type="ChEBI" id="CHEBI:78515"/>
        <dbReference type="ChEBI" id="CHEBI:78516"/>
        <dbReference type="ChEBI" id="CHEBI:456216"/>
    </reaction>
</comment>
<evidence type="ECO:0000259" key="12">
    <source>
        <dbReference type="SMART" id="SM00845"/>
    </source>
</evidence>
<evidence type="ECO:0000256" key="8">
    <source>
        <dbReference type="ARBA" id="ARBA00024799"/>
    </source>
</evidence>
<evidence type="ECO:0000256" key="4">
    <source>
        <dbReference type="ARBA" id="ARBA00022598"/>
    </source>
</evidence>
<evidence type="ECO:0000256" key="10">
    <source>
        <dbReference type="ARBA" id="ARBA00047913"/>
    </source>
</evidence>
<dbReference type="InterPro" id="IPR018027">
    <property type="entry name" value="Asn/Gln_amidotransferase"/>
</dbReference>
<dbReference type="EMBL" id="LVVT01000007">
    <property type="protein sequence ID" value="TQS84128.1"/>
    <property type="molecule type" value="Genomic_DNA"/>
</dbReference>
<feature type="domain" description="Asn/Gln amidotransferase" evidence="12">
    <location>
        <begin position="310"/>
        <end position="444"/>
    </location>
</feature>
<dbReference type="SUPFAM" id="SSF89095">
    <property type="entry name" value="GatB/YqeY motif"/>
    <property type="match status" value="1"/>
</dbReference>
<dbReference type="NCBIfam" id="NF004012">
    <property type="entry name" value="PRK05477.1-2"/>
    <property type="match status" value="1"/>
</dbReference>
<dbReference type="PANTHER" id="PTHR11659">
    <property type="entry name" value="GLUTAMYL-TRNA GLN AMIDOTRANSFERASE SUBUNIT B MITOCHONDRIAL AND PROKARYOTIC PET112-RELATED"/>
    <property type="match status" value="1"/>
</dbReference>
<evidence type="ECO:0000256" key="2">
    <source>
        <dbReference type="ARBA" id="ARBA00011123"/>
    </source>
</evidence>
<evidence type="ECO:0000256" key="3">
    <source>
        <dbReference type="ARBA" id="ARBA00016923"/>
    </source>
</evidence>
<evidence type="ECO:0000256" key="9">
    <source>
        <dbReference type="ARBA" id="ARBA00047380"/>
    </source>
</evidence>